<dbReference type="InterPro" id="IPR032675">
    <property type="entry name" value="LRR_dom_sf"/>
</dbReference>
<dbReference type="PANTHER" id="PTHR46844">
    <property type="entry name" value="SLR5058 PROTEIN"/>
    <property type="match status" value="1"/>
</dbReference>
<dbReference type="Gene3D" id="3.80.10.10">
    <property type="entry name" value="Ribonuclease Inhibitor"/>
    <property type="match status" value="1"/>
</dbReference>
<dbReference type="SUPFAM" id="SSF52540">
    <property type="entry name" value="P-loop containing nucleoside triphosphate hydrolases"/>
    <property type="match status" value="1"/>
</dbReference>
<evidence type="ECO:0000313" key="4">
    <source>
        <dbReference type="EMBL" id="AEK42671.1"/>
    </source>
</evidence>
<reference evidence="4 5" key="1">
    <citation type="journal article" date="2011" name="J. Bacteriol.">
        <title>Whole genome sequence of the rifamycin B-producing strain Amycolatopsis mediterranei S699.</title>
        <authorList>
            <person name="Verma M."/>
            <person name="Kaur J."/>
            <person name="Kumar M."/>
            <person name="Kumari K."/>
            <person name="Saxena A."/>
            <person name="Anand S."/>
            <person name="Nigam A."/>
            <person name="Ravi V."/>
            <person name="Raghuvanshi S."/>
            <person name="Khurana P."/>
            <person name="Tyagi A.K."/>
            <person name="Khurana J.P."/>
            <person name="Lal R."/>
        </authorList>
    </citation>
    <scope>NUCLEOTIDE SEQUENCE [LARGE SCALE GENOMIC DNA]</scope>
    <source>
        <strain evidence="4 5">S699</strain>
    </source>
</reference>
<gene>
    <name evidence="4" type="ordered locus">RAM_20955</name>
</gene>
<dbReference type="PANTHER" id="PTHR46844:SF1">
    <property type="entry name" value="SLR5058 PROTEIN"/>
    <property type="match status" value="1"/>
</dbReference>
<dbReference type="Pfam" id="PF22733">
    <property type="entry name" value="NNH1"/>
    <property type="match status" value="1"/>
</dbReference>
<dbReference type="SUPFAM" id="SSF52058">
    <property type="entry name" value="L domain-like"/>
    <property type="match status" value="1"/>
</dbReference>
<name>A0A9R0U9H6_AMYMS</name>
<dbReference type="PROSITE" id="PS50837">
    <property type="entry name" value="NACHT"/>
    <property type="match status" value="1"/>
</dbReference>
<evidence type="ECO:0000256" key="1">
    <source>
        <dbReference type="ARBA" id="ARBA00022741"/>
    </source>
</evidence>
<dbReference type="EMBL" id="CP002896">
    <property type="protein sequence ID" value="AEK42671.1"/>
    <property type="molecule type" value="Genomic_DNA"/>
</dbReference>
<keyword evidence="1" id="KW-0547">Nucleotide-binding</keyword>
<accession>A0A9R0U9H6</accession>
<feature type="domain" description="NACHT" evidence="3">
    <location>
        <begin position="281"/>
        <end position="615"/>
    </location>
</feature>
<dbReference type="Proteomes" id="UP000006138">
    <property type="component" value="Chromosome"/>
</dbReference>
<dbReference type="KEGG" id="amn:RAM_20955"/>
<dbReference type="Pfam" id="PF05729">
    <property type="entry name" value="NACHT"/>
    <property type="match status" value="1"/>
</dbReference>
<keyword evidence="5" id="KW-1185">Reference proteome</keyword>
<keyword evidence="2 4" id="KW-0067">ATP-binding</keyword>
<evidence type="ECO:0000256" key="2">
    <source>
        <dbReference type="ARBA" id="ARBA00022840"/>
    </source>
</evidence>
<dbReference type="InterPro" id="IPR054547">
    <property type="entry name" value="NNH1"/>
</dbReference>
<evidence type="ECO:0000259" key="3">
    <source>
        <dbReference type="PROSITE" id="PS50837"/>
    </source>
</evidence>
<evidence type="ECO:0000313" key="5">
    <source>
        <dbReference type="Proteomes" id="UP000006138"/>
    </source>
</evidence>
<organism evidence="4 5">
    <name type="scientific">Amycolatopsis mediterranei (strain S699)</name>
    <name type="common">Nocardia mediterranei</name>
    <dbReference type="NCBI Taxonomy" id="713604"/>
    <lineage>
        <taxon>Bacteria</taxon>
        <taxon>Bacillati</taxon>
        <taxon>Actinomycetota</taxon>
        <taxon>Actinomycetes</taxon>
        <taxon>Pseudonocardiales</taxon>
        <taxon>Pseudonocardiaceae</taxon>
        <taxon>Amycolatopsis</taxon>
    </lineage>
</organism>
<proteinExistence type="predicted"/>
<dbReference type="AlphaFoldDB" id="A0A9R0U9H6"/>
<dbReference type="InterPro" id="IPR027417">
    <property type="entry name" value="P-loop_NTPase"/>
</dbReference>
<dbReference type="Gene3D" id="3.40.50.300">
    <property type="entry name" value="P-loop containing nucleotide triphosphate hydrolases"/>
    <property type="match status" value="1"/>
</dbReference>
<dbReference type="InterPro" id="IPR007111">
    <property type="entry name" value="NACHT_NTPase"/>
</dbReference>
<protein>
    <submittedName>
        <fullName evidence="4">Large ATP-binding protein</fullName>
    </submittedName>
</protein>
<sequence>MEPLVLKVGTAVVNSAVKSWLTSRKSELERQSSLAELVQVRMGGGFSRRRFDREIEALVDVVSERLLLVCRQEVPDLDDGERSAALAEVAAAFERANLADADLFEVDVDAAKLAARLRATLPAAAERAGLGEAGTWFHRRVLEECCGYYVRLVVHLTPFAARAGAELLGRVSGLAEQLERVLNRLPAPSLMAPGGTASDTAFRSRYLRQISETLDDLELFGVDTRSYRPRTTLSVAYVSLTVRGAGADLRGPAHEMLSWRADAGRGQDGSVRAEQALATSARILIRGEAGSGKSTLLRWLAVNAARGTFRDELAGLNGYVPFLIKLRSYSGRRLPSPEEFLDGTAQALTALMPSAYVHRQLASGRALVLVDGVDELTADERGAVRAWLKDLCQAFPESRLVLTSRPAAAAETWLSAEGFSSAWIEHMSQADVRALVRHWHKAVRDAGSMPCAEEDLPRYEGVLLSRLDGNAHLRALATTPLLCAMLCALNLDRASFLPRNRLELYVTALSMLLERRDAERRVPASLKIGHQESRQLLRHLAWRLSVNGRSELSREEALRRLAERLATVPRVGHDADRVLEHLLQRSGIVREPTPGRIDFVHRTFQEFLTAEEAADQGDVGLLVQNAHLDQWRDIVVMAAGLANAPLREQLFTGLFDRADAEPRTRRKLRLLAAAATESAPALTVELAERMESALAALIPPRGKAEARSLAAGGEVLLPRLLDTPADLSEAAAAATVRTAALINGPEAWPVLEKFSGDPRPGVQRELIAAWRYFDPDEYAARVLADAPLLDGHLRIEDQALLPAVPKLRRLSDLNIALSDIADLEVLTRLPCLRDAHLSGGFEDLTPLTRCTDLESLFLVSRGAIDPHPLLGVPSLRHLYFLPGVGSQTDLGVFQPMKSLVSLAISRLNEVNDFSALGDLRALTSLNLYHYPDGADFGFLRNLAALRSLDIGRTPEGVGLGIQGGLRQLAKVAPALDWVGFLDVRPLGELGELSRFPALERLSIRRCQVEDLTPLSTVRGLRTLELLAPVNPSWWAQIARMNQLATLEIISSPGGRGDIDLSGLGDARLTVRAYPDRRRIVNAGPGIEVRRG</sequence>
<dbReference type="GO" id="GO:0005524">
    <property type="term" value="F:ATP binding"/>
    <property type="evidence" value="ECO:0007669"/>
    <property type="project" value="UniProtKB-KW"/>
</dbReference>